<proteinExistence type="predicted"/>
<accession>A0A1F8H7F9</accession>
<evidence type="ECO:0000256" key="1">
    <source>
        <dbReference type="SAM" id="Phobius"/>
    </source>
</evidence>
<evidence type="ECO:0008006" key="4">
    <source>
        <dbReference type="Google" id="ProtNLM"/>
    </source>
</evidence>
<feature type="transmembrane region" description="Helical" evidence="1">
    <location>
        <begin position="281"/>
        <end position="297"/>
    </location>
</feature>
<protein>
    <recommendedName>
        <fullName evidence="4">Glycosyltransferase RgtA/B/C/D-like domain-containing protein</fullName>
    </recommendedName>
</protein>
<feature type="transmembrane region" description="Helical" evidence="1">
    <location>
        <begin position="349"/>
        <end position="367"/>
    </location>
</feature>
<name>A0A1F8H7F9_9BACT</name>
<dbReference type="AlphaFoldDB" id="A0A1F8H7F9"/>
<keyword evidence="1" id="KW-1133">Transmembrane helix</keyword>
<reference evidence="2 3" key="1">
    <citation type="journal article" date="2016" name="Nat. Commun.">
        <title>Thousands of microbial genomes shed light on interconnected biogeochemical processes in an aquifer system.</title>
        <authorList>
            <person name="Anantharaman K."/>
            <person name="Brown C.T."/>
            <person name="Hug L.A."/>
            <person name="Sharon I."/>
            <person name="Castelle C.J."/>
            <person name="Probst A.J."/>
            <person name="Thomas B.C."/>
            <person name="Singh A."/>
            <person name="Wilkins M.J."/>
            <person name="Karaoz U."/>
            <person name="Brodie E.L."/>
            <person name="Williams K.H."/>
            <person name="Hubbard S.S."/>
            <person name="Banfield J.F."/>
        </authorList>
    </citation>
    <scope>NUCLEOTIDE SEQUENCE [LARGE SCALE GENOMIC DNA]</scope>
</reference>
<gene>
    <name evidence="2" type="ORF">A3G51_02510</name>
</gene>
<dbReference type="EMBL" id="MGKY01000015">
    <property type="protein sequence ID" value="OGN33533.1"/>
    <property type="molecule type" value="Genomic_DNA"/>
</dbReference>
<feature type="transmembrane region" description="Helical" evidence="1">
    <location>
        <begin position="74"/>
        <end position="93"/>
    </location>
</feature>
<evidence type="ECO:0000313" key="2">
    <source>
        <dbReference type="EMBL" id="OGN33533.1"/>
    </source>
</evidence>
<feature type="transmembrane region" description="Helical" evidence="1">
    <location>
        <begin position="153"/>
        <end position="173"/>
    </location>
</feature>
<feature type="transmembrane region" description="Helical" evidence="1">
    <location>
        <begin position="99"/>
        <end position="117"/>
    </location>
</feature>
<dbReference type="Proteomes" id="UP000177745">
    <property type="component" value="Unassembled WGS sequence"/>
</dbReference>
<keyword evidence="1" id="KW-0472">Membrane</keyword>
<feature type="transmembrane region" description="Helical" evidence="1">
    <location>
        <begin position="185"/>
        <end position="204"/>
    </location>
</feature>
<sequence length="380" mass="43395">MAKREYLLIGIVAAVMLAYFIIATPVMNDDGFHYEGFAESLAHGKLDFKSFYGFQGLSFFAVPIFWLTRSHDSIIIMSAIFSLFSVLLAYFIGKEFYGNRRAGIYFLILFLLTPYPYTTMMRGFQEAALLFFILLIIYGSLNKKLWTPVTWAVGGIVKPFAMVLFPLFIKDFWNNPFNKTHGRKIIWPIVAIVIGGAYLGASYYQTGHLINNAAINSYQGNFDTGNPPPLAESFTVGIKGYLRVAANLLLSFRKIMISPLVIVLGFLSLLFNKDLKLRKEIILAIILNFILVGSLTFSFSKYLLPMTALFALASVSYLLKHKWLMIFVFVDSLFVFLPIWNYFGHNYWSNIYLYLTPFWLAAALFIYERLLAKHSFNTNS</sequence>
<keyword evidence="1" id="KW-0812">Transmembrane</keyword>
<feature type="transmembrane region" description="Helical" evidence="1">
    <location>
        <begin position="7"/>
        <end position="28"/>
    </location>
</feature>
<feature type="transmembrane region" description="Helical" evidence="1">
    <location>
        <begin position="324"/>
        <end position="343"/>
    </location>
</feature>
<organism evidence="2 3">
    <name type="scientific">Candidatus Yanofskybacteria bacterium RIFCSPLOWO2_12_FULL_43_11b</name>
    <dbReference type="NCBI Taxonomy" id="1802710"/>
    <lineage>
        <taxon>Bacteria</taxon>
        <taxon>Candidatus Yanofskyibacteriota</taxon>
    </lineage>
</organism>
<feature type="transmembrane region" description="Helical" evidence="1">
    <location>
        <begin position="255"/>
        <end position="272"/>
    </location>
</feature>
<comment type="caution">
    <text evidence="2">The sequence shown here is derived from an EMBL/GenBank/DDBJ whole genome shotgun (WGS) entry which is preliminary data.</text>
</comment>
<feature type="transmembrane region" description="Helical" evidence="1">
    <location>
        <begin position="124"/>
        <end position="141"/>
    </location>
</feature>
<evidence type="ECO:0000313" key="3">
    <source>
        <dbReference type="Proteomes" id="UP000177745"/>
    </source>
</evidence>